<feature type="region of interest" description="Disordered" evidence="1">
    <location>
        <begin position="184"/>
        <end position="206"/>
    </location>
</feature>
<evidence type="ECO:0000313" key="2">
    <source>
        <dbReference type="EMBL" id="CAD8840385.1"/>
    </source>
</evidence>
<dbReference type="AlphaFoldDB" id="A0A7S1F3B8"/>
<dbReference type="EMBL" id="HBFQ01021104">
    <property type="protein sequence ID" value="CAD8840385.1"/>
    <property type="molecule type" value="Transcribed_RNA"/>
</dbReference>
<gene>
    <name evidence="2" type="ORF">NSCI0253_LOCUS14733</name>
</gene>
<name>A0A7S1F3B8_NOCSC</name>
<reference evidence="2" key="1">
    <citation type="submission" date="2021-01" db="EMBL/GenBank/DDBJ databases">
        <authorList>
            <person name="Corre E."/>
            <person name="Pelletier E."/>
            <person name="Niang G."/>
            <person name="Scheremetjew M."/>
            <person name="Finn R."/>
            <person name="Kale V."/>
            <person name="Holt S."/>
            <person name="Cochrane G."/>
            <person name="Meng A."/>
            <person name="Brown T."/>
            <person name="Cohen L."/>
        </authorList>
    </citation>
    <scope>NUCLEOTIDE SEQUENCE</scope>
</reference>
<evidence type="ECO:0000256" key="1">
    <source>
        <dbReference type="SAM" id="MobiDB-lite"/>
    </source>
</evidence>
<protein>
    <submittedName>
        <fullName evidence="2">Uncharacterized protein</fullName>
    </submittedName>
</protein>
<organism evidence="2">
    <name type="scientific">Noctiluca scintillans</name>
    <name type="common">Sea sparkle</name>
    <name type="synonym">Red tide dinoflagellate</name>
    <dbReference type="NCBI Taxonomy" id="2966"/>
    <lineage>
        <taxon>Eukaryota</taxon>
        <taxon>Sar</taxon>
        <taxon>Alveolata</taxon>
        <taxon>Dinophyceae</taxon>
        <taxon>Noctilucales</taxon>
        <taxon>Noctilucaceae</taxon>
        <taxon>Noctiluca</taxon>
    </lineage>
</organism>
<sequence>MQQGMRCPQCSVHSPSTRHLRCQSICRHMRTHLIAPSQRSWLLHGKMRACRSQISPRRRRVARLMRARSLTVLELRIRCTGCGVEEYARRRHLQDVWVVCVAEVFVLIPCGRAGLLQGPVAAPQERGCGELSSRALLHLRSIRVGKVGRCKCRCTRNESVEPNGECPLPMQPLRRKNSALRVLAKKKKKKKEENVAERTKTQKSNLSAEQVIPHLHYRCEVLFGTQTCLCATGVRQESPRR</sequence>
<feature type="compositionally biased region" description="Basic and acidic residues" evidence="1">
    <location>
        <begin position="191"/>
        <end position="200"/>
    </location>
</feature>
<accession>A0A7S1F3B8</accession>
<proteinExistence type="predicted"/>